<gene>
    <name evidence="1" type="ORF">LTR37_017211</name>
</gene>
<organism evidence="1 2">
    <name type="scientific">Vermiconidia calcicola</name>
    <dbReference type="NCBI Taxonomy" id="1690605"/>
    <lineage>
        <taxon>Eukaryota</taxon>
        <taxon>Fungi</taxon>
        <taxon>Dikarya</taxon>
        <taxon>Ascomycota</taxon>
        <taxon>Pezizomycotina</taxon>
        <taxon>Dothideomycetes</taxon>
        <taxon>Dothideomycetidae</taxon>
        <taxon>Mycosphaerellales</taxon>
        <taxon>Extremaceae</taxon>
        <taxon>Vermiconidia</taxon>
    </lineage>
</organism>
<evidence type="ECO:0000313" key="2">
    <source>
        <dbReference type="Proteomes" id="UP001281147"/>
    </source>
</evidence>
<dbReference type="Proteomes" id="UP001281147">
    <property type="component" value="Unassembled WGS sequence"/>
</dbReference>
<dbReference type="EMBL" id="JAUTXU010000218">
    <property type="protein sequence ID" value="KAK3697894.1"/>
    <property type="molecule type" value="Genomic_DNA"/>
</dbReference>
<sequence length="103" mass="11678">MPSDKDMPKQTDSAGKQTSRLVPPDPNPGEPFYYAARPNQMTYVDGSKKERTICVKGRSQEAGKLLVEENWDALARFPEWSGSPEQQYQPEDYTKLPKEQSKA</sequence>
<reference evidence="1" key="1">
    <citation type="submission" date="2023-07" db="EMBL/GenBank/DDBJ databases">
        <title>Black Yeasts Isolated from many extreme environments.</title>
        <authorList>
            <person name="Coleine C."/>
            <person name="Stajich J.E."/>
            <person name="Selbmann L."/>
        </authorList>
    </citation>
    <scope>NUCLEOTIDE SEQUENCE</scope>
    <source>
        <strain evidence="1">CCFEE 5714</strain>
    </source>
</reference>
<comment type="caution">
    <text evidence="1">The sequence shown here is derived from an EMBL/GenBank/DDBJ whole genome shotgun (WGS) entry which is preliminary data.</text>
</comment>
<protein>
    <submittedName>
        <fullName evidence="1">Uncharacterized protein</fullName>
    </submittedName>
</protein>
<keyword evidence="2" id="KW-1185">Reference proteome</keyword>
<name>A0ACC3MM72_9PEZI</name>
<evidence type="ECO:0000313" key="1">
    <source>
        <dbReference type="EMBL" id="KAK3697894.1"/>
    </source>
</evidence>
<proteinExistence type="predicted"/>
<accession>A0ACC3MM72</accession>